<dbReference type="Proteomes" id="UP000254808">
    <property type="component" value="Chromosome"/>
</dbReference>
<organism evidence="8 9">
    <name type="scientific">Cyclonatronum proteinivorum</name>
    <dbReference type="NCBI Taxonomy" id="1457365"/>
    <lineage>
        <taxon>Bacteria</taxon>
        <taxon>Pseudomonadati</taxon>
        <taxon>Balneolota</taxon>
        <taxon>Balneolia</taxon>
        <taxon>Balneolales</taxon>
        <taxon>Cyclonatronaceae</taxon>
        <taxon>Cyclonatronum</taxon>
    </lineage>
</organism>
<evidence type="ECO:0000313" key="8">
    <source>
        <dbReference type="EMBL" id="AXJ02387.1"/>
    </source>
</evidence>
<dbReference type="InterPro" id="IPR058240">
    <property type="entry name" value="rSAM_sf"/>
</dbReference>
<dbReference type="InterPro" id="IPR024521">
    <property type="entry name" value="ArsS-like_C"/>
</dbReference>
<evidence type="ECO:0000256" key="1">
    <source>
        <dbReference type="ARBA" id="ARBA00001966"/>
    </source>
</evidence>
<dbReference type="InterPro" id="IPR013785">
    <property type="entry name" value="Aldolase_TIM"/>
</dbReference>
<evidence type="ECO:0000256" key="2">
    <source>
        <dbReference type="ARBA" id="ARBA00022691"/>
    </source>
</evidence>
<dbReference type="SFLD" id="SFLDG01067">
    <property type="entry name" value="SPASM/twitch_domain_containing"/>
    <property type="match status" value="1"/>
</dbReference>
<protein>
    <submittedName>
        <fullName evidence="8">Radical SAM/Cys-rich domain-containing protein</fullName>
    </submittedName>
</protein>
<feature type="domain" description="Radical SAM core" evidence="6">
    <location>
        <begin position="59"/>
        <end position="195"/>
    </location>
</feature>
<comment type="cofactor">
    <cofactor evidence="1">
        <name>[4Fe-4S] cluster</name>
        <dbReference type="ChEBI" id="CHEBI:49883"/>
    </cofactor>
</comment>
<dbReference type="InterPro" id="IPR026351">
    <property type="entry name" value="rSAM_ArsS-like"/>
</dbReference>
<dbReference type="GO" id="GO:0003824">
    <property type="term" value="F:catalytic activity"/>
    <property type="evidence" value="ECO:0007669"/>
    <property type="project" value="InterPro"/>
</dbReference>
<dbReference type="Pfam" id="PF12345">
    <property type="entry name" value="DUF3641"/>
    <property type="match status" value="1"/>
</dbReference>
<dbReference type="GO" id="GO:0046872">
    <property type="term" value="F:metal ion binding"/>
    <property type="evidence" value="ECO:0007669"/>
    <property type="project" value="UniProtKB-KW"/>
</dbReference>
<keyword evidence="2" id="KW-0949">S-adenosyl-L-methionine</keyword>
<dbReference type="CDD" id="cd01335">
    <property type="entry name" value="Radical_SAM"/>
    <property type="match status" value="1"/>
</dbReference>
<dbReference type="InterPro" id="IPR007197">
    <property type="entry name" value="rSAM"/>
</dbReference>
<dbReference type="PANTHER" id="PTHR43728:SF1">
    <property type="entry name" value="FE-S OXIDOREDUCTASE"/>
    <property type="match status" value="1"/>
</dbReference>
<dbReference type="SUPFAM" id="SSF102114">
    <property type="entry name" value="Radical SAM enzymes"/>
    <property type="match status" value="1"/>
</dbReference>
<evidence type="ECO:0000259" key="6">
    <source>
        <dbReference type="Pfam" id="PF04055"/>
    </source>
</evidence>
<evidence type="ECO:0000256" key="4">
    <source>
        <dbReference type="ARBA" id="ARBA00023004"/>
    </source>
</evidence>
<keyword evidence="5" id="KW-0411">Iron-sulfur</keyword>
<dbReference type="PANTHER" id="PTHR43728">
    <property type="entry name" value="SLR0304 PROTEIN"/>
    <property type="match status" value="1"/>
</dbReference>
<evidence type="ECO:0000256" key="3">
    <source>
        <dbReference type="ARBA" id="ARBA00022723"/>
    </source>
</evidence>
<gene>
    <name evidence="8" type="ORF">CYPRO_3153</name>
</gene>
<name>A0A345UPI5_9BACT</name>
<dbReference type="EMBL" id="CP027806">
    <property type="protein sequence ID" value="AXJ02387.1"/>
    <property type="molecule type" value="Genomic_DNA"/>
</dbReference>
<dbReference type="OrthoDB" id="9810775at2"/>
<evidence type="ECO:0000256" key="5">
    <source>
        <dbReference type="ARBA" id="ARBA00023014"/>
    </source>
</evidence>
<evidence type="ECO:0000259" key="7">
    <source>
        <dbReference type="Pfam" id="PF12345"/>
    </source>
</evidence>
<proteinExistence type="predicted"/>
<reference evidence="8 9" key="1">
    <citation type="submission" date="2018-03" db="EMBL/GenBank/DDBJ databases">
        <title>Phenotypic and genomic properties of Cyclonatronum proteinivorum gen. nov., sp. nov., a haloalkaliphilic bacteroidete from soda lakes possessing Na+-translocating rhodopsin.</title>
        <authorList>
            <person name="Toshchakov S.V."/>
            <person name="Korzhenkov A."/>
            <person name="Samarov N.I."/>
            <person name="Kublanov I.V."/>
            <person name="Muntyan M.S."/>
            <person name="Sorokin D.Y."/>
        </authorList>
    </citation>
    <scope>NUCLEOTIDE SEQUENCE [LARGE SCALE GENOMIC DNA]</scope>
    <source>
        <strain evidence="8 9">Omega</strain>
    </source>
</reference>
<keyword evidence="9" id="KW-1185">Reference proteome</keyword>
<dbReference type="GO" id="GO:0051536">
    <property type="term" value="F:iron-sulfur cluster binding"/>
    <property type="evidence" value="ECO:0007669"/>
    <property type="project" value="UniProtKB-KW"/>
</dbReference>
<keyword evidence="3" id="KW-0479">Metal-binding</keyword>
<dbReference type="AlphaFoldDB" id="A0A345UPI5"/>
<dbReference type="NCBIfam" id="TIGR04167">
    <property type="entry name" value="rSAM_SeCys"/>
    <property type="match status" value="1"/>
</dbReference>
<evidence type="ECO:0000313" key="9">
    <source>
        <dbReference type="Proteomes" id="UP000254808"/>
    </source>
</evidence>
<sequence length="351" mass="39073">MKVTSLASRGHALKDPREQLRILNEETPVLATLPRFGQMLGQSGLYPLKPTGIDIFQMNLGYLCNMTCKHCHVDAGPDRKELMTRENLEHCIRAIEEIDAHTVDLTGGAPEMHPDFQWFVERISKPGRTIIVRSNLTILVTNPKYRAFPEFFKKQGLQVTCSLPFYNKFTTDKQRGEGTYDRSVEALLDLNRIGYGQPGTGLELNLVYNPAGAFLPADQASLEADFKANLQRKHGIVFNNLFTITNLPISRYLEFLLMSGNLDEYMQKLVNAYNPAAAAGVMCRNTISVAWNGILYDCDFNQMLEIPVASAGSRHIRDFDADTLNQREIVINQHCFGCTAGAGSSCGGATT</sequence>
<keyword evidence="4" id="KW-0408">Iron</keyword>
<feature type="domain" description="Arsenosugar biosynthesis radical SAM protein ArsS-like C-terminal" evidence="7">
    <location>
        <begin position="215"/>
        <end position="349"/>
    </location>
</feature>
<dbReference type="KEGG" id="cprv:CYPRO_3153"/>
<dbReference type="Gene3D" id="3.20.20.70">
    <property type="entry name" value="Aldolase class I"/>
    <property type="match status" value="1"/>
</dbReference>
<dbReference type="RefSeq" id="WP_114985481.1">
    <property type="nucleotide sequence ID" value="NZ_CP027806.1"/>
</dbReference>
<dbReference type="Pfam" id="PF04055">
    <property type="entry name" value="Radical_SAM"/>
    <property type="match status" value="1"/>
</dbReference>
<dbReference type="SFLD" id="SFLDS00029">
    <property type="entry name" value="Radical_SAM"/>
    <property type="match status" value="1"/>
</dbReference>
<accession>A0A345UPI5</accession>